<dbReference type="EMBL" id="JASJQH010000396">
    <property type="protein sequence ID" value="KAK9764614.1"/>
    <property type="molecule type" value="Genomic_DNA"/>
</dbReference>
<organism evidence="2 3">
    <name type="scientific">Basidiobolus ranarum</name>
    <dbReference type="NCBI Taxonomy" id="34480"/>
    <lineage>
        <taxon>Eukaryota</taxon>
        <taxon>Fungi</taxon>
        <taxon>Fungi incertae sedis</taxon>
        <taxon>Zoopagomycota</taxon>
        <taxon>Entomophthoromycotina</taxon>
        <taxon>Basidiobolomycetes</taxon>
        <taxon>Basidiobolales</taxon>
        <taxon>Basidiobolaceae</taxon>
        <taxon>Basidiobolus</taxon>
    </lineage>
</organism>
<gene>
    <name evidence="2" type="ORF">K7432_007733</name>
</gene>
<dbReference type="Proteomes" id="UP001479436">
    <property type="component" value="Unassembled WGS sequence"/>
</dbReference>
<protein>
    <submittedName>
        <fullName evidence="2">Uncharacterized protein</fullName>
    </submittedName>
</protein>
<evidence type="ECO:0000256" key="1">
    <source>
        <dbReference type="SAM" id="MobiDB-lite"/>
    </source>
</evidence>
<keyword evidence="3" id="KW-1185">Reference proteome</keyword>
<name>A0ABR2WSV7_9FUNG</name>
<evidence type="ECO:0000313" key="2">
    <source>
        <dbReference type="EMBL" id="KAK9764614.1"/>
    </source>
</evidence>
<comment type="caution">
    <text evidence="2">The sequence shown here is derived from an EMBL/GenBank/DDBJ whole genome shotgun (WGS) entry which is preliminary data.</text>
</comment>
<feature type="compositionally biased region" description="Polar residues" evidence="1">
    <location>
        <begin position="108"/>
        <end position="117"/>
    </location>
</feature>
<sequence length="135" mass="14489">MSSPEPPSDAPISLDSKSKSTSDLTTLKTEIIGAANLSVGDTLQGSALSNSPKKTKQKSSTRFLGKLGSKQFSKVEKEKEKEIESKKFSNPKKSGLVSGLQNFFKSGSLSSKNTPSTGIAVGHDKQRPTSLLYYY</sequence>
<evidence type="ECO:0000313" key="3">
    <source>
        <dbReference type="Proteomes" id="UP001479436"/>
    </source>
</evidence>
<accession>A0ABR2WSV7</accession>
<feature type="region of interest" description="Disordered" evidence="1">
    <location>
        <begin position="108"/>
        <end position="131"/>
    </location>
</feature>
<reference evidence="2 3" key="1">
    <citation type="submission" date="2023-04" db="EMBL/GenBank/DDBJ databases">
        <title>Genome of Basidiobolus ranarum AG-B5.</title>
        <authorList>
            <person name="Stajich J.E."/>
            <person name="Carter-House D."/>
            <person name="Gryganskyi A."/>
        </authorList>
    </citation>
    <scope>NUCLEOTIDE SEQUENCE [LARGE SCALE GENOMIC DNA]</scope>
    <source>
        <strain evidence="2 3">AG-B5</strain>
    </source>
</reference>
<proteinExistence type="predicted"/>
<feature type="region of interest" description="Disordered" evidence="1">
    <location>
        <begin position="42"/>
        <end position="92"/>
    </location>
</feature>
<feature type="compositionally biased region" description="Polar residues" evidence="1">
    <location>
        <begin position="42"/>
        <end position="52"/>
    </location>
</feature>
<feature type="compositionally biased region" description="Basic and acidic residues" evidence="1">
    <location>
        <begin position="73"/>
        <end position="87"/>
    </location>
</feature>
<feature type="region of interest" description="Disordered" evidence="1">
    <location>
        <begin position="1"/>
        <end position="21"/>
    </location>
</feature>